<proteinExistence type="predicted"/>
<evidence type="ECO:0000313" key="2">
    <source>
        <dbReference type="Proteomes" id="UP000264980"/>
    </source>
</evidence>
<protein>
    <submittedName>
        <fullName evidence="1">Uncharacterized protein</fullName>
    </submittedName>
</protein>
<dbReference type="EMBL" id="CP013971">
    <property type="protein sequence ID" value="AXF78943.1"/>
    <property type="molecule type" value="Genomic_DNA"/>
</dbReference>
<reference evidence="1 2" key="1">
    <citation type="submission" date="2016-01" db="EMBL/GenBank/DDBJ databases">
        <authorList>
            <person name="Oliw E.H."/>
        </authorList>
    </citation>
    <scope>NUCLEOTIDE SEQUENCE [LARGE SCALE GENOMIC DNA]</scope>
    <source>
        <strain evidence="1 2">MDcuke</strain>
        <plasmid evidence="1 2">unnamed1</plasmid>
    </source>
</reference>
<sequence>MNRFPEAVSFLFPIQLEPCPPDDSDTTLPSLSMKAPEASTFCQWLLPLLPEFYHCGVSADAGYDCNVWLIPLAPLSERLQKLTPEQTDEVRLFEPLTKACRRWSRHGVTHLRLTAAIRYKHFDIEQQVWGHEQTGHDPALYRRAAKLTGNACEYCGHVSARNLLAFRDGNPENTHDDNLTVGCSVCLCSRQLNRLGANDGVMVYLPELAPADISRLIRTVITARRDGDERQQEGAAMILNWLAAHRAETERFWGTSHPGEFGQALLQSSPALRESLQQRLRHVALIPNPDIIAVRSFSLSLTPGEWIPLYNQYCRQS</sequence>
<dbReference type="Proteomes" id="UP000264980">
    <property type="component" value="Plasmid unnamed1"/>
</dbReference>
<evidence type="ECO:0000313" key="1">
    <source>
        <dbReference type="EMBL" id="AXF78943.1"/>
    </source>
</evidence>
<organism evidence="1 2">
    <name type="scientific">Erwinia tracheiphila</name>
    <dbReference type="NCBI Taxonomy" id="65700"/>
    <lineage>
        <taxon>Bacteria</taxon>
        <taxon>Pseudomonadati</taxon>
        <taxon>Pseudomonadota</taxon>
        <taxon>Gammaproteobacteria</taxon>
        <taxon>Enterobacterales</taxon>
        <taxon>Erwiniaceae</taxon>
        <taxon>Erwinia</taxon>
    </lineage>
</organism>
<dbReference type="AlphaFoldDB" id="A0A345CZS6"/>
<geneLocation type="plasmid" evidence="1 2">
    <name>unnamed1</name>
</geneLocation>
<accession>A0A345CZS6</accession>
<gene>
    <name evidence="1" type="ORF">AV903_26115</name>
</gene>
<keyword evidence="1" id="KW-0614">Plasmid</keyword>
<dbReference type="RefSeq" id="WP_233480942.1">
    <property type="nucleotide sequence ID" value="NZ_CP013971.1"/>
</dbReference>
<name>A0A345CZS6_9GAMM</name>